<dbReference type="PANTHER" id="PTHR43710">
    <property type="entry name" value="2-HYDROXYACYL-COA LYASE"/>
    <property type="match status" value="1"/>
</dbReference>
<evidence type="ECO:0000256" key="14">
    <source>
        <dbReference type="PIRNR" id="PIRNR006439"/>
    </source>
</evidence>
<dbReference type="SUPFAM" id="SSF54862">
    <property type="entry name" value="4Fe-4S ferredoxins"/>
    <property type="match status" value="1"/>
</dbReference>
<dbReference type="AlphaFoldDB" id="A0A6N7XH31"/>
<keyword evidence="7 14" id="KW-0479">Metal-binding</keyword>
<evidence type="ECO:0000256" key="12">
    <source>
        <dbReference type="ARBA" id="ARBA00030514"/>
    </source>
</evidence>
<evidence type="ECO:0000256" key="10">
    <source>
        <dbReference type="ARBA" id="ARBA00023004"/>
    </source>
</evidence>
<dbReference type="GO" id="GO:0051539">
    <property type="term" value="F:4 iron, 4 sulfur cluster binding"/>
    <property type="evidence" value="ECO:0007669"/>
    <property type="project" value="UniProtKB-UniRule"/>
</dbReference>
<keyword evidence="10 14" id="KW-0408">Iron</keyword>
<dbReference type="EC" id="1.2.7.8" evidence="3 14"/>
<dbReference type="GO" id="GO:0043805">
    <property type="term" value="F:indolepyruvate ferredoxin oxidoreductase activity"/>
    <property type="evidence" value="ECO:0007669"/>
    <property type="project" value="UniProtKB-UniRule"/>
</dbReference>
<dbReference type="InterPro" id="IPR002880">
    <property type="entry name" value="Pyrv_Fd/Flavodoxin_OxRdtase_N"/>
</dbReference>
<dbReference type="InterPro" id="IPR017896">
    <property type="entry name" value="4Fe4S_Fe-S-bd"/>
</dbReference>
<evidence type="ECO:0000256" key="15">
    <source>
        <dbReference type="PIRSR" id="PIRSR006439-50"/>
    </source>
</evidence>
<evidence type="ECO:0000256" key="6">
    <source>
        <dbReference type="ARBA" id="ARBA00022485"/>
    </source>
</evidence>
<organism evidence="17 18">
    <name type="scientific">Mogibacterium kristiansenii</name>
    <dbReference type="NCBI Taxonomy" id="2606708"/>
    <lineage>
        <taxon>Bacteria</taxon>
        <taxon>Bacillati</taxon>
        <taxon>Bacillota</taxon>
        <taxon>Clostridia</taxon>
        <taxon>Peptostreptococcales</taxon>
        <taxon>Anaerovoracaceae</taxon>
        <taxon>Mogibacterium</taxon>
    </lineage>
</organism>
<feature type="binding site" evidence="15">
    <location>
        <position position="557"/>
    </location>
    <ligand>
        <name>[4Fe-4S] cluster</name>
        <dbReference type="ChEBI" id="CHEBI:49883"/>
        <label>2</label>
    </ligand>
</feature>
<feature type="binding site" evidence="15">
    <location>
        <position position="577"/>
    </location>
    <ligand>
        <name>[4Fe-4S] cluster</name>
        <dbReference type="ChEBI" id="CHEBI:49883"/>
        <label>2</label>
    </ligand>
</feature>
<proteinExistence type="predicted"/>
<evidence type="ECO:0000256" key="13">
    <source>
        <dbReference type="ARBA" id="ARBA00048332"/>
    </source>
</evidence>
<comment type="subunit">
    <text evidence="2">Heterodimer of the IorA and IorB subunits.</text>
</comment>
<evidence type="ECO:0000256" key="3">
    <source>
        <dbReference type="ARBA" id="ARBA00012812"/>
    </source>
</evidence>
<evidence type="ECO:0000259" key="16">
    <source>
        <dbReference type="PROSITE" id="PS51379"/>
    </source>
</evidence>
<gene>
    <name evidence="17" type="primary">iorA</name>
    <name evidence="17" type="ORF">FYJ65_04100</name>
</gene>
<keyword evidence="18" id="KW-1185">Reference proteome</keyword>
<feature type="binding site" evidence="15">
    <location>
        <position position="546"/>
    </location>
    <ligand>
        <name>[4Fe-4S] cluster</name>
        <dbReference type="ChEBI" id="CHEBI:49883"/>
        <label>1</label>
    </ligand>
</feature>
<dbReference type="Pfam" id="PF01855">
    <property type="entry name" value="POR_N"/>
    <property type="match status" value="1"/>
</dbReference>
<sequence length="594" mass="65009">MAEKVIMSGNEAIARGAYEGGCVFASAYPGTPSTEILENMPQYKENVYSEWAPNEKVAAEAAIGASIAGVRSFCAMKHVGLNVAADPVFTVAYTGVTGGLVIISADDPGQHSSQNEQDNRNYAKAARLLMLEPSSSQECKDYMKMAFALSEKFDAPVLFHVTTRVCHSKGIVELGERVEADYIPYEKKITKYVSAPANAKKMRVNLETKLQMMEEYANTCEINQPEWHDKKIGVVTSGISYQYAKETFGENASYLKLGMTFPLPTKLIEDFCAQVEKVYVIEEMDPYLQEFLQIHGIECVGKPVIPTFDELNTDIVREALTGEVPESYESELKSVVRPPSLCAGCPHRGFFQAIKKKKNLMINGDIGCYTLGANAPLNALDTAICMGASLSMAHGASQAYKMVGAETKAVGVLGDSTFFHSGITSIMDSIYNQGHSISVILDNRITGMTGHQQNPGSGFTLMGKEAPEVDIPALLKAIGMKEENIHTVNPNILEEVDKALDACIATDEPSVIITRWPCVLKKFSQQDLDEFPTMNKHQCEIDQDKCKNCKMCVKTGCPALMSTKDKVEIDKTSCNGCTICKQVCPFNAISEVTR</sequence>
<dbReference type="PANTHER" id="PTHR43710:SF5">
    <property type="entry name" value="INDOLEPYRUVATE FERREDOXIN OXIDOREDUCTASE ALPHA SUBUNIT"/>
    <property type="match status" value="1"/>
</dbReference>
<dbReference type="InterPro" id="IPR011766">
    <property type="entry name" value="TPP_enzyme_TPP-bd"/>
</dbReference>
<dbReference type="InterPro" id="IPR029061">
    <property type="entry name" value="THDP-binding"/>
</dbReference>
<dbReference type="SUPFAM" id="SSF52518">
    <property type="entry name" value="Thiamin diphosphate-binding fold (THDP-binding)"/>
    <property type="match status" value="2"/>
</dbReference>
<reference evidence="17 18" key="1">
    <citation type="submission" date="2019-08" db="EMBL/GenBank/DDBJ databases">
        <title>In-depth cultivation of the pig gut microbiome towards novel bacterial diversity and tailored functional studies.</title>
        <authorList>
            <person name="Wylensek D."/>
            <person name="Hitch T.C.A."/>
            <person name="Clavel T."/>
        </authorList>
    </citation>
    <scope>NUCLEOTIDE SEQUENCE [LARGE SCALE GENOMIC DNA]</scope>
    <source>
        <strain evidence="17 18">WCA-MUC-591-APC-4B</strain>
    </source>
</reference>
<comment type="cofactor">
    <cofactor evidence="14 15">
        <name>[4Fe-4S] cluster</name>
        <dbReference type="ChEBI" id="CHEBI:49883"/>
    </cofactor>
    <text evidence="14 15">Binds 2 [4Fe-4S] clusters. In this family the first cluster has a non-standard and varying [4Fe-4S] binding motif CX(2)CX(2)CX(4-5)CP.</text>
</comment>
<evidence type="ECO:0000256" key="9">
    <source>
        <dbReference type="ARBA" id="ARBA00023002"/>
    </source>
</evidence>
<dbReference type="GO" id="GO:0030976">
    <property type="term" value="F:thiamine pyrophosphate binding"/>
    <property type="evidence" value="ECO:0007669"/>
    <property type="project" value="InterPro"/>
</dbReference>
<name>A0A6N7XH31_9FIRM</name>
<feature type="binding site" evidence="15">
    <location>
        <position position="584"/>
    </location>
    <ligand>
        <name>[4Fe-4S] cluster</name>
        <dbReference type="ChEBI" id="CHEBI:49883"/>
        <label>1</label>
    </ligand>
</feature>
<evidence type="ECO:0000256" key="5">
    <source>
        <dbReference type="ARBA" id="ARBA00022448"/>
    </source>
</evidence>
<dbReference type="SUPFAM" id="SSF52922">
    <property type="entry name" value="TK C-terminal domain-like"/>
    <property type="match status" value="1"/>
</dbReference>
<dbReference type="Pfam" id="PF02775">
    <property type="entry name" value="TPP_enzyme_C"/>
    <property type="match status" value="1"/>
</dbReference>
<keyword evidence="11 14" id="KW-0411">Iron-sulfur</keyword>
<evidence type="ECO:0000256" key="7">
    <source>
        <dbReference type="ARBA" id="ARBA00022723"/>
    </source>
</evidence>
<evidence type="ECO:0000256" key="11">
    <source>
        <dbReference type="ARBA" id="ARBA00023014"/>
    </source>
</evidence>
<dbReference type="PROSITE" id="PS00198">
    <property type="entry name" value="4FE4S_FER_1"/>
    <property type="match status" value="1"/>
</dbReference>
<dbReference type="InterPro" id="IPR017900">
    <property type="entry name" value="4Fe4S_Fe_S_CS"/>
</dbReference>
<dbReference type="PROSITE" id="PS51379">
    <property type="entry name" value="4FE4S_FER_2"/>
    <property type="match status" value="2"/>
</dbReference>
<comment type="function">
    <text evidence="1 14">Catalyzes the ferredoxin-dependent oxidative decarboxylation of arylpyruvates.</text>
</comment>
<keyword evidence="8 14" id="KW-0249">Electron transport</keyword>
<keyword evidence="5 14" id="KW-0813">Transport</keyword>
<comment type="caution">
    <text evidence="17">The sequence shown here is derived from an EMBL/GenBank/DDBJ whole genome shotgun (WGS) entry which is preliminary data.</text>
</comment>
<dbReference type="InterPro" id="IPR009014">
    <property type="entry name" value="Transketo_C/PFOR_II"/>
</dbReference>
<evidence type="ECO:0000256" key="1">
    <source>
        <dbReference type="ARBA" id="ARBA00002995"/>
    </source>
</evidence>
<dbReference type="Proteomes" id="UP000469424">
    <property type="component" value="Unassembled WGS sequence"/>
</dbReference>
<evidence type="ECO:0000313" key="18">
    <source>
        <dbReference type="Proteomes" id="UP000469424"/>
    </source>
</evidence>
<dbReference type="FunFam" id="3.40.50.970:FF:000039">
    <property type="entry name" value="Indolepyruvate oxidoreductase subunit IorA"/>
    <property type="match status" value="1"/>
</dbReference>
<dbReference type="InterPro" id="IPR017721">
    <property type="entry name" value="IorA"/>
</dbReference>
<feature type="domain" description="4Fe-4S ferredoxin-type" evidence="16">
    <location>
        <begin position="565"/>
        <end position="594"/>
    </location>
</feature>
<dbReference type="PIRSF" id="PIRSF006439">
    <property type="entry name" value="Indolepyruvate_ferr_oxidored"/>
    <property type="match status" value="1"/>
</dbReference>
<dbReference type="Pfam" id="PF00037">
    <property type="entry name" value="Fer4"/>
    <property type="match status" value="1"/>
</dbReference>
<evidence type="ECO:0000256" key="8">
    <source>
        <dbReference type="ARBA" id="ARBA00022982"/>
    </source>
</evidence>
<dbReference type="InterPro" id="IPR045025">
    <property type="entry name" value="HACL1-like"/>
</dbReference>
<keyword evidence="9 14" id="KW-0560">Oxidoreductase</keyword>
<feature type="binding site" evidence="15">
    <location>
        <position position="574"/>
    </location>
    <ligand>
        <name>[4Fe-4S] cluster</name>
        <dbReference type="ChEBI" id="CHEBI:49883"/>
        <label>2</label>
    </ligand>
</feature>
<dbReference type="CDD" id="cd02008">
    <property type="entry name" value="TPP_IOR_alpha"/>
    <property type="match status" value="1"/>
</dbReference>
<feature type="binding site" evidence="15">
    <location>
        <position position="549"/>
    </location>
    <ligand>
        <name>[4Fe-4S] cluster</name>
        <dbReference type="ChEBI" id="CHEBI:49883"/>
        <label>1</label>
    </ligand>
</feature>
<dbReference type="EMBL" id="VUNA01000006">
    <property type="protein sequence ID" value="MST70528.1"/>
    <property type="molecule type" value="Genomic_DNA"/>
</dbReference>
<accession>A0A6N7XH31</accession>
<feature type="binding site" evidence="15">
    <location>
        <position position="580"/>
    </location>
    <ligand>
        <name>[4Fe-4S] cluster</name>
        <dbReference type="ChEBI" id="CHEBI:49883"/>
        <label>2</label>
    </ligand>
</feature>
<dbReference type="Gene3D" id="3.40.50.970">
    <property type="match status" value="2"/>
</dbReference>
<keyword evidence="17" id="KW-0670">Pyruvate</keyword>
<evidence type="ECO:0000256" key="2">
    <source>
        <dbReference type="ARBA" id="ARBA00011238"/>
    </source>
</evidence>
<evidence type="ECO:0000313" key="17">
    <source>
        <dbReference type="EMBL" id="MST70528.1"/>
    </source>
</evidence>
<dbReference type="NCBIfam" id="TIGR03336">
    <property type="entry name" value="IOR_alpha"/>
    <property type="match status" value="1"/>
</dbReference>
<evidence type="ECO:0000256" key="4">
    <source>
        <dbReference type="ARBA" id="ARBA00017710"/>
    </source>
</evidence>
<feature type="domain" description="4Fe-4S ferredoxin-type" evidence="16">
    <location>
        <begin position="537"/>
        <end position="558"/>
    </location>
</feature>
<comment type="catalytic activity">
    <reaction evidence="13 14">
        <text>indole-3-pyruvate + 2 oxidized [2Fe-2S]-[ferredoxin] + CoA = (indol-3-yl)acetyl-CoA + 2 reduced [2Fe-2S]-[ferredoxin] + CO2 + H(+)</text>
        <dbReference type="Rhea" id="RHEA:12645"/>
        <dbReference type="Rhea" id="RHEA-COMP:10000"/>
        <dbReference type="Rhea" id="RHEA-COMP:10001"/>
        <dbReference type="ChEBI" id="CHEBI:15378"/>
        <dbReference type="ChEBI" id="CHEBI:16526"/>
        <dbReference type="ChEBI" id="CHEBI:17640"/>
        <dbReference type="ChEBI" id="CHEBI:33737"/>
        <dbReference type="ChEBI" id="CHEBI:33738"/>
        <dbReference type="ChEBI" id="CHEBI:57271"/>
        <dbReference type="ChEBI" id="CHEBI:57287"/>
        <dbReference type="EC" id="1.2.7.8"/>
    </reaction>
</comment>
<feature type="binding site" evidence="15">
    <location>
        <position position="552"/>
    </location>
    <ligand>
        <name>[4Fe-4S] cluster</name>
        <dbReference type="ChEBI" id="CHEBI:49883"/>
        <label>1</label>
    </ligand>
</feature>
<keyword evidence="6 14" id="KW-0004">4Fe-4S</keyword>
<dbReference type="CDD" id="cd07034">
    <property type="entry name" value="TPP_PYR_PFOR_IOR-alpha_like"/>
    <property type="match status" value="1"/>
</dbReference>
<protein>
    <recommendedName>
        <fullName evidence="4 14">Indolepyruvate oxidoreductase subunit IorA</fullName>
        <shortName evidence="14">IOR</shortName>
        <ecNumber evidence="3 14">1.2.7.8</ecNumber>
    </recommendedName>
    <alternativeName>
        <fullName evidence="12 14">Indolepyruvate ferredoxin oxidoreductase subunit alpha</fullName>
    </alternativeName>
</protein>
<dbReference type="Gene3D" id="3.30.70.20">
    <property type="match status" value="1"/>
</dbReference>
<dbReference type="RefSeq" id="WP_154554095.1">
    <property type="nucleotide sequence ID" value="NZ_JAQXUZ010000014.1"/>
</dbReference>
<dbReference type="GO" id="GO:0046872">
    <property type="term" value="F:metal ion binding"/>
    <property type="evidence" value="ECO:0007669"/>
    <property type="project" value="UniProtKB-UniRule"/>
</dbReference>